<gene>
    <name evidence="1" type="ORF">KU392_07615</name>
</gene>
<protein>
    <submittedName>
        <fullName evidence="1">Uncharacterized protein</fullName>
    </submittedName>
</protein>
<evidence type="ECO:0000313" key="2">
    <source>
        <dbReference type="Proteomes" id="UP000722165"/>
    </source>
</evidence>
<dbReference type="Proteomes" id="UP000722165">
    <property type="component" value="Unassembled WGS sequence"/>
</dbReference>
<dbReference type="EMBL" id="JAHSPR010000005">
    <property type="protein sequence ID" value="MBV4397111.1"/>
    <property type="molecule type" value="Genomic_DNA"/>
</dbReference>
<dbReference type="RefSeq" id="WP_169294676.1">
    <property type="nucleotide sequence ID" value="NZ_JAHSPR010000005.1"/>
</dbReference>
<comment type="caution">
    <text evidence="1">The sequence shown here is derived from an EMBL/GenBank/DDBJ whole genome shotgun (WGS) entry which is preliminary data.</text>
</comment>
<reference evidence="1 2" key="1">
    <citation type="submission" date="2021-06" db="EMBL/GenBank/DDBJ databases">
        <authorList>
            <person name="Lu T."/>
            <person name="Wang Q."/>
            <person name="Han X."/>
        </authorList>
    </citation>
    <scope>NUCLEOTIDE SEQUENCE [LARGE SCALE GENOMIC DNA]</scope>
    <source>
        <strain evidence="1 2">LAM0050</strain>
    </source>
</reference>
<organism evidence="1 2">
    <name type="scientific">Advenella alkanexedens</name>
    <dbReference type="NCBI Taxonomy" id="1481665"/>
    <lineage>
        <taxon>Bacteria</taxon>
        <taxon>Pseudomonadati</taxon>
        <taxon>Pseudomonadota</taxon>
        <taxon>Betaproteobacteria</taxon>
        <taxon>Burkholderiales</taxon>
        <taxon>Alcaligenaceae</taxon>
    </lineage>
</organism>
<proteinExistence type="predicted"/>
<evidence type="ECO:0000313" key="1">
    <source>
        <dbReference type="EMBL" id="MBV4397111.1"/>
    </source>
</evidence>
<accession>A0ABS6NN99</accession>
<keyword evidence="2" id="KW-1185">Reference proteome</keyword>
<name>A0ABS6NN99_9BURK</name>
<sequence length="73" mass="8189">MTGLEQPPVTASAYSQARYKLKHTAFIELNQAAVVQTHYGDGDYLRFWDLRVLAVDGSRITLDPLCQTSCPIF</sequence>